<evidence type="ECO:0000313" key="11">
    <source>
        <dbReference type="EMBL" id="GIF58572.1"/>
    </source>
</evidence>
<keyword evidence="9" id="KW-0472">Membrane</keyword>
<dbReference type="InterPro" id="IPR003594">
    <property type="entry name" value="HATPase_dom"/>
</dbReference>
<evidence type="ECO:0000256" key="9">
    <source>
        <dbReference type="SAM" id="Phobius"/>
    </source>
</evidence>
<dbReference type="SUPFAM" id="SSF55874">
    <property type="entry name" value="ATPase domain of HSP90 chaperone/DNA topoisomerase II/histidine kinase"/>
    <property type="match status" value="1"/>
</dbReference>
<feature type="domain" description="Histidine kinase/HSP90-like ATPase" evidence="10">
    <location>
        <begin position="294"/>
        <end position="382"/>
    </location>
</feature>
<feature type="transmembrane region" description="Helical" evidence="9">
    <location>
        <begin position="132"/>
        <end position="158"/>
    </location>
</feature>
<sequence length="382" mass="39727">MQAMVAGVLGAGGRLFVGVSVGAATAVAELAFLGWAALVALVELIRGRQAVGIERPARHLVEVERRRIAAFLPGGAAVEHLDDYPGRRAVAYLGVRWLVGLLGGFVALLFLYGLVTGAVWARDLFVGRSGALIVSAQVVGGLVLLFLAVQGFLGVAALDRWLAGRMLAPSDRARYERRISELAASRAGVVAAVDAERRRIERDLHDGVQQRLVALGLLLGQARRGTDDRARSDDLIRQAHDEARQILADLRDVAWRAYPADLDNLGLAEALARVAERGGGPVAVDCQVGRLPTAVETAAYFVVSEAVTNAAKHAPGSRVTVSVVPAARGVRVTVTDDGPGGADPAGGGLAGLARRAAALDGSFTVDSPAGGPTTVTAELPCA</sequence>
<keyword evidence="8" id="KW-0902">Two-component regulatory system</keyword>
<keyword evidence="6" id="KW-0418">Kinase</keyword>
<evidence type="ECO:0000313" key="12">
    <source>
        <dbReference type="Proteomes" id="UP000624325"/>
    </source>
</evidence>
<keyword evidence="5" id="KW-0547">Nucleotide-binding</keyword>
<organism evidence="11 12">
    <name type="scientific">Asanoa iriomotensis</name>
    <dbReference type="NCBI Taxonomy" id="234613"/>
    <lineage>
        <taxon>Bacteria</taxon>
        <taxon>Bacillati</taxon>
        <taxon>Actinomycetota</taxon>
        <taxon>Actinomycetes</taxon>
        <taxon>Micromonosporales</taxon>
        <taxon>Micromonosporaceae</taxon>
        <taxon>Asanoa</taxon>
    </lineage>
</organism>
<feature type="transmembrane region" description="Helical" evidence="9">
    <location>
        <begin position="97"/>
        <end position="120"/>
    </location>
</feature>
<dbReference type="Pfam" id="PF07730">
    <property type="entry name" value="HisKA_3"/>
    <property type="match status" value="1"/>
</dbReference>
<dbReference type="EMBL" id="BONC01000034">
    <property type="protein sequence ID" value="GIF58572.1"/>
    <property type="molecule type" value="Genomic_DNA"/>
</dbReference>
<proteinExistence type="predicted"/>
<keyword evidence="9" id="KW-0812">Transmembrane</keyword>
<gene>
    <name evidence="11" type="ORF">Air01nite_46670</name>
</gene>
<dbReference type="SMART" id="SM00387">
    <property type="entry name" value="HATPase_c"/>
    <property type="match status" value="1"/>
</dbReference>
<dbReference type="InterPro" id="IPR036890">
    <property type="entry name" value="HATPase_C_sf"/>
</dbReference>
<keyword evidence="7" id="KW-0067">ATP-binding</keyword>
<dbReference type="Gene3D" id="3.30.565.10">
    <property type="entry name" value="Histidine kinase-like ATPase, C-terminal domain"/>
    <property type="match status" value="1"/>
</dbReference>
<evidence type="ECO:0000256" key="8">
    <source>
        <dbReference type="ARBA" id="ARBA00023012"/>
    </source>
</evidence>
<evidence type="ECO:0000256" key="4">
    <source>
        <dbReference type="ARBA" id="ARBA00022679"/>
    </source>
</evidence>
<evidence type="ECO:0000259" key="10">
    <source>
        <dbReference type="SMART" id="SM00387"/>
    </source>
</evidence>
<dbReference type="InterPro" id="IPR050482">
    <property type="entry name" value="Sensor_HK_TwoCompSys"/>
</dbReference>
<keyword evidence="3" id="KW-0597">Phosphoprotein</keyword>
<accession>A0ABQ4C723</accession>
<dbReference type="InterPro" id="IPR011712">
    <property type="entry name" value="Sig_transdc_His_kin_sub3_dim/P"/>
</dbReference>
<dbReference type="EC" id="2.7.13.3" evidence="2"/>
<evidence type="ECO:0000256" key="3">
    <source>
        <dbReference type="ARBA" id="ARBA00022553"/>
    </source>
</evidence>
<keyword evidence="9" id="KW-1133">Transmembrane helix</keyword>
<evidence type="ECO:0000256" key="7">
    <source>
        <dbReference type="ARBA" id="ARBA00022840"/>
    </source>
</evidence>
<protein>
    <recommendedName>
        <fullName evidence="2">histidine kinase</fullName>
        <ecNumber evidence="2">2.7.13.3</ecNumber>
    </recommendedName>
</protein>
<keyword evidence="12" id="KW-1185">Reference proteome</keyword>
<dbReference type="PANTHER" id="PTHR24421:SF10">
    <property type="entry name" value="NITRATE_NITRITE SENSOR PROTEIN NARQ"/>
    <property type="match status" value="1"/>
</dbReference>
<name>A0ABQ4C723_9ACTN</name>
<evidence type="ECO:0000256" key="1">
    <source>
        <dbReference type="ARBA" id="ARBA00000085"/>
    </source>
</evidence>
<dbReference type="Pfam" id="PF02518">
    <property type="entry name" value="HATPase_c"/>
    <property type="match status" value="1"/>
</dbReference>
<keyword evidence="4" id="KW-0808">Transferase</keyword>
<evidence type="ECO:0000256" key="6">
    <source>
        <dbReference type="ARBA" id="ARBA00022777"/>
    </source>
</evidence>
<dbReference type="Gene3D" id="1.20.5.1930">
    <property type="match status" value="1"/>
</dbReference>
<feature type="transmembrane region" description="Helical" evidence="9">
    <location>
        <begin position="15"/>
        <end position="42"/>
    </location>
</feature>
<dbReference type="PANTHER" id="PTHR24421">
    <property type="entry name" value="NITRATE/NITRITE SENSOR PROTEIN NARX-RELATED"/>
    <property type="match status" value="1"/>
</dbReference>
<evidence type="ECO:0000256" key="2">
    <source>
        <dbReference type="ARBA" id="ARBA00012438"/>
    </source>
</evidence>
<reference evidence="11 12" key="1">
    <citation type="submission" date="2021-01" db="EMBL/GenBank/DDBJ databases">
        <title>Whole genome shotgun sequence of Asanoa iriomotensis NBRC 100142.</title>
        <authorList>
            <person name="Komaki H."/>
            <person name="Tamura T."/>
        </authorList>
    </citation>
    <scope>NUCLEOTIDE SEQUENCE [LARGE SCALE GENOMIC DNA]</scope>
    <source>
        <strain evidence="11 12">NBRC 100142</strain>
    </source>
</reference>
<dbReference type="Proteomes" id="UP000624325">
    <property type="component" value="Unassembled WGS sequence"/>
</dbReference>
<comment type="catalytic activity">
    <reaction evidence="1">
        <text>ATP + protein L-histidine = ADP + protein N-phospho-L-histidine.</text>
        <dbReference type="EC" id="2.7.13.3"/>
    </reaction>
</comment>
<comment type="caution">
    <text evidence="11">The sequence shown here is derived from an EMBL/GenBank/DDBJ whole genome shotgun (WGS) entry which is preliminary data.</text>
</comment>
<evidence type="ECO:0000256" key="5">
    <source>
        <dbReference type="ARBA" id="ARBA00022741"/>
    </source>
</evidence>